<organism evidence="2">
    <name type="scientific">Acididesulfobacillus acetoxydans</name>
    <dbReference type="NCBI Taxonomy" id="1561005"/>
    <lineage>
        <taxon>Bacteria</taxon>
        <taxon>Bacillati</taxon>
        <taxon>Bacillota</taxon>
        <taxon>Clostridia</taxon>
        <taxon>Eubacteriales</taxon>
        <taxon>Peptococcaceae</taxon>
        <taxon>Acididesulfobacillus</taxon>
    </lineage>
</organism>
<evidence type="ECO:0000259" key="1">
    <source>
        <dbReference type="SMART" id="SM00842"/>
    </source>
</evidence>
<dbReference type="PANTHER" id="PTHR32432:SF3">
    <property type="entry name" value="ETHANOLAMINE UTILIZATION PROTEIN EUTJ"/>
    <property type="match status" value="1"/>
</dbReference>
<feature type="domain" description="SHS2" evidence="1">
    <location>
        <begin position="4"/>
        <end position="201"/>
    </location>
</feature>
<dbReference type="CDD" id="cd24004">
    <property type="entry name" value="ASKHA_NBD_PilM-like"/>
    <property type="match status" value="1"/>
</dbReference>
<dbReference type="Proteomes" id="UP000836597">
    <property type="component" value="Chromosome"/>
</dbReference>
<dbReference type="SUPFAM" id="SSF53067">
    <property type="entry name" value="Actin-like ATPase domain"/>
    <property type="match status" value="2"/>
</dbReference>
<accession>A0A8S0XWT7</accession>
<dbReference type="KEGG" id="aacx:DEACI_1911"/>
<protein>
    <submittedName>
        <fullName evidence="3">Actin-like ATPase involved in cell division</fullName>
    </submittedName>
    <submittedName>
        <fullName evidence="2">SHS2 domain inserted in FtsA</fullName>
    </submittedName>
</protein>
<keyword evidence="4" id="KW-1185">Reference proteome</keyword>
<dbReference type="GO" id="GO:0051301">
    <property type="term" value="P:cell division"/>
    <property type="evidence" value="ECO:0007669"/>
    <property type="project" value="InterPro"/>
</dbReference>
<name>A0A8S0XWT7_9FIRM</name>
<reference evidence="3" key="1">
    <citation type="submission" date="2014-11" db="EMBL/GenBank/DDBJ databases">
        <authorList>
            <person name="Hornung B.V."/>
        </authorList>
    </citation>
    <scope>NUCLEOTIDE SEQUENCE</scope>
    <source>
        <strain evidence="3">INE</strain>
    </source>
</reference>
<evidence type="ECO:0000313" key="4">
    <source>
        <dbReference type="Proteomes" id="UP001071230"/>
    </source>
</evidence>
<dbReference type="EMBL" id="CDGJ01000082">
    <property type="protein sequence ID" value="CEJ08464.1"/>
    <property type="molecule type" value="Genomic_DNA"/>
</dbReference>
<evidence type="ECO:0000313" key="3">
    <source>
        <dbReference type="EMBL" id="CEJ08464.1"/>
    </source>
</evidence>
<dbReference type="RefSeq" id="WP_240984814.1">
    <property type="nucleotide sequence ID" value="NZ_CDGJ01000082.1"/>
</dbReference>
<dbReference type="InterPro" id="IPR043129">
    <property type="entry name" value="ATPase_NBD"/>
</dbReference>
<dbReference type="Proteomes" id="UP001071230">
    <property type="component" value="Unassembled WGS sequence"/>
</dbReference>
<dbReference type="PANTHER" id="PTHR32432">
    <property type="entry name" value="CELL DIVISION PROTEIN FTSA-RELATED"/>
    <property type="match status" value="1"/>
</dbReference>
<dbReference type="SMART" id="SM00842">
    <property type="entry name" value="FtsA"/>
    <property type="match status" value="1"/>
</dbReference>
<reference evidence="2" key="2">
    <citation type="submission" date="2020-01" db="EMBL/GenBank/DDBJ databases">
        <authorList>
            <person name="Hornung B."/>
        </authorList>
    </citation>
    <scope>NUCLEOTIDE SEQUENCE</scope>
    <source>
        <strain evidence="2">PacBioINE</strain>
    </source>
</reference>
<evidence type="ECO:0000313" key="2">
    <source>
        <dbReference type="EMBL" id="CAA7601257.1"/>
    </source>
</evidence>
<dbReference type="InterPro" id="IPR003494">
    <property type="entry name" value="SHS2_FtsA"/>
</dbReference>
<dbReference type="EMBL" id="LR746496">
    <property type="protein sequence ID" value="CAA7601257.1"/>
    <property type="molecule type" value="Genomic_DNA"/>
</dbReference>
<proteinExistence type="predicted"/>
<gene>
    <name evidence="2" type="ORF">DEACI_1911</name>
    <name evidence="3" type="ORF">DEACI_2940</name>
</gene>
<dbReference type="InterPro" id="IPR050696">
    <property type="entry name" value="FtsA/MreB"/>
</dbReference>
<dbReference type="Gene3D" id="3.30.420.40">
    <property type="match status" value="2"/>
</dbReference>
<dbReference type="AlphaFoldDB" id="A0A8S0XWT7"/>
<sequence>MEPLFALDIGTRVVIGLLIGKEGDDYEILASARTEHRQRAMYDGQVHDVGEVARAVRRVKEELEERTGSCLREVAVAAAGRALCTETAESERREMFPIRWEREDVLALEMEAVQFALRKKGHGEGEGWAPYHCVGYDTVAQWLEGEPIGSLAGQRGKSAKVTVIATFLPRTVVDGLAAVLDRVGLVMGSLTLEPIAAGQVAIPPDMRRLNLALVDVGAGTADIALTKNGAFFAYGMVPMAGDEVTEALCAHYLLDFQTGETVKRQLTQKKSVVFSDFFGRKTRVAGDAVKHSFEPIVAKLAEKISEEIISLNQSLPQAIILIGGGSLTPGLPEHLAEKMGLPPTRVGLRLREHLSHVKGTEVPPGPEGITPIGIGVAAFEGRGLHYYTVSVNGRQVPIFELELATVAEALLAAGVHPAAFLGRPGRALTYEINGEMKVIKGELGRPARILLNGRESRLEETVAAGDAIEFTPGQAGRDAGASVAEIWPDRRSKKIFWQGREEDFAPLLFLNGRPALPAEEVPDGAKFAYFANEDLFSLLRRKGYRPEEGLSLRVRVNGQERRVERPIRVRLNGTEVQENRPLVAGDRVEPAEEEIPLSALELESGTLPFYVNGEAVLYKPPELAVFWRDKRLAPDSVLRDGMDLHTEVPMPILSEVLAQSMVPPQVPPGSRLSLTVNGREAEFTTVLCPGDRVNIVWQRT</sequence>